<evidence type="ECO:0000256" key="9">
    <source>
        <dbReference type="ARBA" id="ARBA00048679"/>
    </source>
</evidence>
<keyword evidence="4" id="KW-0808">Transferase</keyword>
<protein>
    <recommendedName>
        <fullName evidence="2">non-specific serine/threonine protein kinase</fullName>
        <ecNumber evidence="2">2.7.11.1</ecNumber>
    </recommendedName>
</protein>
<evidence type="ECO:0000256" key="5">
    <source>
        <dbReference type="ARBA" id="ARBA00022741"/>
    </source>
</evidence>
<dbReference type="PANTHER" id="PTHR43671:SF98">
    <property type="entry name" value="SERINE_THREONINE-PROTEIN KINASE NEK11"/>
    <property type="match status" value="1"/>
</dbReference>
<dbReference type="Gene3D" id="3.30.200.20">
    <property type="entry name" value="Phosphorylase Kinase, domain 1"/>
    <property type="match status" value="1"/>
</dbReference>
<feature type="domain" description="Protein kinase" evidence="11">
    <location>
        <begin position="160"/>
        <end position="421"/>
    </location>
</feature>
<dbReference type="EMBL" id="CP023692">
    <property type="protein sequence ID" value="QEV44839.1"/>
    <property type="molecule type" value="Genomic_DNA"/>
</dbReference>
<evidence type="ECO:0000256" key="10">
    <source>
        <dbReference type="PROSITE-ProRule" id="PRU10141"/>
    </source>
</evidence>
<dbReference type="InterPro" id="IPR017441">
    <property type="entry name" value="Protein_kinase_ATP_BS"/>
</dbReference>
<keyword evidence="6 12" id="KW-0418">Kinase</keyword>
<evidence type="ECO:0000256" key="6">
    <source>
        <dbReference type="ARBA" id="ARBA00022777"/>
    </source>
</evidence>
<dbReference type="SMART" id="SM00220">
    <property type="entry name" value="S_TKc"/>
    <property type="match status" value="1"/>
</dbReference>
<evidence type="ECO:0000256" key="1">
    <source>
        <dbReference type="ARBA" id="ARBA00010886"/>
    </source>
</evidence>
<evidence type="ECO:0000256" key="7">
    <source>
        <dbReference type="ARBA" id="ARBA00022840"/>
    </source>
</evidence>
<evidence type="ECO:0000256" key="8">
    <source>
        <dbReference type="ARBA" id="ARBA00047899"/>
    </source>
</evidence>
<dbReference type="Pfam" id="PF00069">
    <property type="entry name" value="Pkinase"/>
    <property type="match status" value="1"/>
</dbReference>
<dbReference type="GO" id="GO:0005524">
    <property type="term" value="F:ATP binding"/>
    <property type="evidence" value="ECO:0007669"/>
    <property type="project" value="UniProtKB-UniRule"/>
</dbReference>
<dbReference type="InterPro" id="IPR000719">
    <property type="entry name" value="Prot_kinase_dom"/>
</dbReference>
<keyword evidence="3 12" id="KW-0723">Serine/threonine-protein kinase</keyword>
<dbReference type="KEGG" id="svn:CP980_07000"/>
<dbReference type="Gene3D" id="1.10.510.10">
    <property type="entry name" value="Transferase(Phosphotransferase) domain 1"/>
    <property type="match status" value="1"/>
</dbReference>
<keyword evidence="5 10" id="KW-0547">Nucleotide-binding</keyword>
<keyword evidence="7 10" id="KW-0067">ATP-binding</keyword>
<proteinExistence type="inferred from homology"/>
<dbReference type="GO" id="GO:0004674">
    <property type="term" value="F:protein serine/threonine kinase activity"/>
    <property type="evidence" value="ECO:0007669"/>
    <property type="project" value="UniProtKB-KW"/>
</dbReference>
<comment type="similarity">
    <text evidence="1">Belongs to the protein kinase superfamily. NEK Ser/Thr protein kinase family. NIMA subfamily.</text>
</comment>
<evidence type="ECO:0000256" key="4">
    <source>
        <dbReference type="ARBA" id="ARBA00022679"/>
    </source>
</evidence>
<keyword evidence="13" id="KW-1185">Reference proteome</keyword>
<dbReference type="PROSITE" id="PS50011">
    <property type="entry name" value="PROTEIN_KINASE_DOM"/>
    <property type="match status" value="1"/>
</dbReference>
<dbReference type="Proteomes" id="UP000325563">
    <property type="component" value="Chromosome"/>
</dbReference>
<evidence type="ECO:0000259" key="11">
    <source>
        <dbReference type="PROSITE" id="PS50011"/>
    </source>
</evidence>
<dbReference type="AlphaFoldDB" id="A0A5J6J1I9"/>
<dbReference type="CDD" id="cd14014">
    <property type="entry name" value="STKc_PknB_like"/>
    <property type="match status" value="1"/>
</dbReference>
<dbReference type="EC" id="2.7.11.1" evidence="2"/>
<reference evidence="12 13" key="1">
    <citation type="submission" date="2017-09" db="EMBL/GenBank/DDBJ databases">
        <authorList>
            <person name="Lee N."/>
            <person name="Cho B.-K."/>
        </authorList>
    </citation>
    <scope>NUCLEOTIDE SEQUENCE [LARGE SCALE GENOMIC DNA]</scope>
    <source>
        <strain evidence="12 13">ATCC 27476</strain>
    </source>
</reference>
<feature type="binding site" evidence="10">
    <location>
        <position position="189"/>
    </location>
    <ligand>
        <name>ATP</name>
        <dbReference type="ChEBI" id="CHEBI:30616"/>
    </ligand>
</feature>
<evidence type="ECO:0000313" key="13">
    <source>
        <dbReference type="Proteomes" id="UP000325563"/>
    </source>
</evidence>
<sequence length="493" mass="53727">MRKGICLGQAKCLADFLAAAVGHLVDLVIAADAAESAFDHEAMTRCCLAISGRADVRNADHHGVGVQCRELAAELAPQVFDLVDDFRRRCSKVACLPQVRLALRSLQHDAVNYRTTSCRWKAHTDPQYLHAQHYRVTFMSGTVIAQIGNRQVGNRISDRYEVLERLGGGSGGEVYRVFDEHLRAEVALKLFEPLQGQPATWDEAQALKKLQSQYLLPVYNADIASGTDIRYITMPVMDGDLESAAAPFGADVAKAVHWGQQLGYGLERIHAAGLLHRDVKPGNAFADNGNNVLLGDLGFAARMDGDGYTAANGTLATVAPEVLSTDKCSVASDVYSLAATLFYLLSGQYPSGPIAVRPTARRERILHAQFDKLRDIAPHVSQGLGSVVERGLSIDPAARPRSAQELANQLAQCSQPHRPWRRVTPHAGHDQCFEGGATNTAKAVSVCAVQDERRRYSIEVRHPAGRRARQHEKGGVQPESLPAALRTVLRNLK</sequence>
<comment type="catalytic activity">
    <reaction evidence="9">
        <text>L-seryl-[protein] + ATP = O-phospho-L-seryl-[protein] + ADP + H(+)</text>
        <dbReference type="Rhea" id="RHEA:17989"/>
        <dbReference type="Rhea" id="RHEA-COMP:9863"/>
        <dbReference type="Rhea" id="RHEA-COMP:11604"/>
        <dbReference type="ChEBI" id="CHEBI:15378"/>
        <dbReference type="ChEBI" id="CHEBI:29999"/>
        <dbReference type="ChEBI" id="CHEBI:30616"/>
        <dbReference type="ChEBI" id="CHEBI:83421"/>
        <dbReference type="ChEBI" id="CHEBI:456216"/>
        <dbReference type="EC" id="2.7.11.1"/>
    </reaction>
</comment>
<evidence type="ECO:0000313" key="12">
    <source>
        <dbReference type="EMBL" id="QEV44839.1"/>
    </source>
</evidence>
<dbReference type="PANTHER" id="PTHR43671">
    <property type="entry name" value="SERINE/THREONINE-PROTEIN KINASE NEK"/>
    <property type="match status" value="1"/>
</dbReference>
<dbReference type="InterPro" id="IPR050660">
    <property type="entry name" value="NEK_Ser/Thr_kinase"/>
</dbReference>
<evidence type="ECO:0000256" key="3">
    <source>
        <dbReference type="ARBA" id="ARBA00022527"/>
    </source>
</evidence>
<dbReference type="PROSITE" id="PS00107">
    <property type="entry name" value="PROTEIN_KINASE_ATP"/>
    <property type="match status" value="1"/>
</dbReference>
<organism evidence="12 13">
    <name type="scientific">Streptomyces vinaceus</name>
    <dbReference type="NCBI Taxonomy" id="1960"/>
    <lineage>
        <taxon>Bacteria</taxon>
        <taxon>Bacillati</taxon>
        <taxon>Actinomycetota</taxon>
        <taxon>Actinomycetes</taxon>
        <taxon>Kitasatosporales</taxon>
        <taxon>Streptomycetaceae</taxon>
        <taxon>Streptomyces</taxon>
    </lineage>
</organism>
<comment type="catalytic activity">
    <reaction evidence="8">
        <text>L-threonyl-[protein] + ATP = O-phospho-L-threonyl-[protein] + ADP + H(+)</text>
        <dbReference type="Rhea" id="RHEA:46608"/>
        <dbReference type="Rhea" id="RHEA-COMP:11060"/>
        <dbReference type="Rhea" id="RHEA-COMP:11605"/>
        <dbReference type="ChEBI" id="CHEBI:15378"/>
        <dbReference type="ChEBI" id="CHEBI:30013"/>
        <dbReference type="ChEBI" id="CHEBI:30616"/>
        <dbReference type="ChEBI" id="CHEBI:61977"/>
        <dbReference type="ChEBI" id="CHEBI:456216"/>
        <dbReference type="EC" id="2.7.11.1"/>
    </reaction>
</comment>
<dbReference type="InterPro" id="IPR011009">
    <property type="entry name" value="Kinase-like_dom_sf"/>
</dbReference>
<evidence type="ECO:0000256" key="2">
    <source>
        <dbReference type="ARBA" id="ARBA00012513"/>
    </source>
</evidence>
<accession>A0A5J6J1I9</accession>
<name>A0A5J6J1I9_STRVI</name>
<gene>
    <name evidence="12" type="ORF">CP980_07000</name>
</gene>
<dbReference type="SUPFAM" id="SSF56112">
    <property type="entry name" value="Protein kinase-like (PK-like)"/>
    <property type="match status" value="1"/>
</dbReference>